<organism evidence="1 2">
    <name type="scientific">Bradyrhizobium nanningense</name>
    <dbReference type="NCBI Taxonomy" id="1325118"/>
    <lineage>
        <taxon>Bacteria</taxon>
        <taxon>Pseudomonadati</taxon>
        <taxon>Pseudomonadota</taxon>
        <taxon>Alphaproteobacteria</taxon>
        <taxon>Hyphomicrobiales</taxon>
        <taxon>Nitrobacteraceae</taxon>
        <taxon>Bradyrhizobium</taxon>
    </lineage>
</organism>
<dbReference type="AlphaFoldDB" id="A0A4Q0S5K3"/>
<dbReference type="Proteomes" id="UP000289546">
    <property type="component" value="Unassembled WGS sequence"/>
</dbReference>
<accession>A0A4Q0S5K3</accession>
<proteinExistence type="predicted"/>
<gene>
    <name evidence="1" type="ORF">XH99_11095</name>
</gene>
<sequence>MPAKPKAKKPSHEAFVITGEGESAFWTKIGAVWPHDDGKGFNVDLIALPVGGRLVIRVRKEATG</sequence>
<keyword evidence="2" id="KW-1185">Reference proteome</keyword>
<evidence type="ECO:0000313" key="1">
    <source>
        <dbReference type="EMBL" id="RXH31018.1"/>
    </source>
</evidence>
<name>A0A4Q0S5K3_9BRAD</name>
<comment type="caution">
    <text evidence="1">The sequence shown here is derived from an EMBL/GenBank/DDBJ whole genome shotgun (WGS) entry which is preliminary data.</text>
</comment>
<evidence type="ECO:0000313" key="2">
    <source>
        <dbReference type="Proteomes" id="UP000289546"/>
    </source>
</evidence>
<protein>
    <submittedName>
        <fullName evidence="1">Uncharacterized protein</fullName>
    </submittedName>
</protein>
<reference evidence="1 2" key="1">
    <citation type="submission" date="2015-04" db="EMBL/GenBank/DDBJ databases">
        <title>Comparative genomics of rhizobia nodulating Arachis hypogaea in China.</title>
        <authorList>
            <person name="Li Y."/>
        </authorList>
    </citation>
    <scope>NUCLEOTIDE SEQUENCE [LARGE SCALE GENOMIC DNA]</scope>
    <source>
        <strain evidence="1 2">CCBAU 51757</strain>
    </source>
</reference>
<dbReference type="RefSeq" id="WP_128918011.1">
    <property type="nucleotide sequence ID" value="NZ_LBJQ01000061.1"/>
</dbReference>
<dbReference type="EMBL" id="LBJQ01000061">
    <property type="protein sequence ID" value="RXH31018.1"/>
    <property type="molecule type" value="Genomic_DNA"/>
</dbReference>